<evidence type="ECO:0000313" key="2">
    <source>
        <dbReference type="EMBL" id="KAJ3700901.1"/>
    </source>
</evidence>
<dbReference type="EMBL" id="JAMRDG010000001">
    <property type="protein sequence ID" value="KAJ3700901.1"/>
    <property type="molecule type" value="Genomic_DNA"/>
</dbReference>
<feature type="region of interest" description="Disordered" evidence="1">
    <location>
        <begin position="1"/>
        <end position="64"/>
    </location>
</feature>
<name>A0AAD6ETV3_9POAL</name>
<evidence type="ECO:0000256" key="1">
    <source>
        <dbReference type="SAM" id="MobiDB-lite"/>
    </source>
</evidence>
<feature type="compositionally biased region" description="Basic and acidic residues" evidence="1">
    <location>
        <begin position="19"/>
        <end position="30"/>
    </location>
</feature>
<dbReference type="AlphaFoldDB" id="A0AAD6ETV3"/>
<reference evidence="2 3" key="1">
    <citation type="journal article" date="2022" name="Cell">
        <title>Repeat-based holocentromeres influence genome architecture and karyotype evolution.</title>
        <authorList>
            <person name="Hofstatter P.G."/>
            <person name="Thangavel G."/>
            <person name="Lux T."/>
            <person name="Neumann P."/>
            <person name="Vondrak T."/>
            <person name="Novak P."/>
            <person name="Zhang M."/>
            <person name="Costa L."/>
            <person name="Castellani M."/>
            <person name="Scott A."/>
            <person name="Toegelov H."/>
            <person name="Fuchs J."/>
            <person name="Mata-Sucre Y."/>
            <person name="Dias Y."/>
            <person name="Vanzela A.L.L."/>
            <person name="Huettel B."/>
            <person name="Almeida C.C.S."/>
            <person name="Simkova H."/>
            <person name="Souza G."/>
            <person name="Pedrosa-Harand A."/>
            <person name="Macas J."/>
            <person name="Mayer K.F.X."/>
            <person name="Houben A."/>
            <person name="Marques A."/>
        </authorList>
    </citation>
    <scope>NUCLEOTIDE SEQUENCE [LARGE SCALE GENOMIC DNA]</scope>
    <source>
        <strain evidence="2">RhyTen1mFocal</strain>
    </source>
</reference>
<protein>
    <submittedName>
        <fullName evidence="2">Uncharacterized protein</fullName>
    </submittedName>
</protein>
<dbReference type="Proteomes" id="UP001210211">
    <property type="component" value="Unassembled WGS sequence"/>
</dbReference>
<evidence type="ECO:0000313" key="3">
    <source>
        <dbReference type="Proteomes" id="UP001210211"/>
    </source>
</evidence>
<proteinExistence type="predicted"/>
<sequence length="220" mass="25134">MASLTQGAQNENLVMPRGKVGDGLKPDLSKPIKTAKKPLGKVGDRSKPERKPLGDLSNIRKPHLSTRFTKDVSTELKARENTANVQRNNTLTKEQIKQCEEWAQEGIEQMHFTGNDSQQLERDHMDKLVREEVAMVMSSMHEWGKDIFDLVLPVKDEFEDNGLKLEFEPEILPSPSDKRRVNEVKLDQLLAVPESFCEDLDLKLEFKIKEFSDSESLNEM</sequence>
<comment type="caution">
    <text evidence="2">The sequence shown here is derived from an EMBL/GenBank/DDBJ whole genome shotgun (WGS) entry which is preliminary data.</text>
</comment>
<keyword evidence="3" id="KW-1185">Reference proteome</keyword>
<feature type="compositionally biased region" description="Basic and acidic residues" evidence="1">
    <location>
        <begin position="42"/>
        <end position="53"/>
    </location>
</feature>
<feature type="compositionally biased region" description="Polar residues" evidence="1">
    <location>
        <begin position="1"/>
        <end position="12"/>
    </location>
</feature>
<accession>A0AAD6ETV3</accession>
<organism evidence="2 3">
    <name type="scientific">Rhynchospora tenuis</name>
    <dbReference type="NCBI Taxonomy" id="198213"/>
    <lineage>
        <taxon>Eukaryota</taxon>
        <taxon>Viridiplantae</taxon>
        <taxon>Streptophyta</taxon>
        <taxon>Embryophyta</taxon>
        <taxon>Tracheophyta</taxon>
        <taxon>Spermatophyta</taxon>
        <taxon>Magnoliopsida</taxon>
        <taxon>Liliopsida</taxon>
        <taxon>Poales</taxon>
        <taxon>Cyperaceae</taxon>
        <taxon>Cyperoideae</taxon>
        <taxon>Rhynchosporeae</taxon>
        <taxon>Rhynchospora</taxon>
    </lineage>
</organism>
<gene>
    <name evidence="2" type="ORF">LUZ61_004606</name>
</gene>